<evidence type="ECO:0000256" key="3">
    <source>
        <dbReference type="ARBA" id="ARBA00022723"/>
    </source>
</evidence>
<accession>A0A1W1C0D7</accession>
<dbReference type="FunFam" id="1.10.10.1590:FF:000001">
    <property type="entry name" value="NADH-quinone oxidoreductase subunit E"/>
    <property type="match status" value="1"/>
</dbReference>
<dbReference type="AlphaFoldDB" id="A0A1W1C0D7"/>
<dbReference type="CDD" id="cd03064">
    <property type="entry name" value="TRX_Fd_NuoE"/>
    <property type="match status" value="1"/>
</dbReference>
<dbReference type="InterPro" id="IPR002023">
    <property type="entry name" value="NuoE-like"/>
</dbReference>
<dbReference type="PROSITE" id="PS01099">
    <property type="entry name" value="COMPLEX1_24K"/>
    <property type="match status" value="1"/>
</dbReference>
<keyword evidence="2" id="KW-0001">2Fe-2S</keyword>
<keyword evidence="5" id="KW-0411">Iron-sulfur</keyword>
<dbReference type="GO" id="GO:0003954">
    <property type="term" value="F:NADH dehydrogenase activity"/>
    <property type="evidence" value="ECO:0007669"/>
    <property type="project" value="TreeGrafter"/>
</dbReference>
<comment type="similarity">
    <text evidence="1">Belongs to the complex I 24 kDa subunit family.</text>
</comment>
<dbReference type="Gene3D" id="3.40.30.10">
    <property type="entry name" value="Glutaredoxin"/>
    <property type="match status" value="1"/>
</dbReference>
<dbReference type="EC" id="1.6.5.3" evidence="7"/>
<dbReference type="EMBL" id="FPHG01000038">
    <property type="protein sequence ID" value="SFV59216.1"/>
    <property type="molecule type" value="Genomic_DNA"/>
</dbReference>
<dbReference type="GO" id="GO:0051537">
    <property type="term" value="F:2 iron, 2 sulfur cluster binding"/>
    <property type="evidence" value="ECO:0007669"/>
    <property type="project" value="UniProtKB-KW"/>
</dbReference>
<evidence type="ECO:0000313" key="7">
    <source>
        <dbReference type="EMBL" id="SFV59216.1"/>
    </source>
</evidence>
<keyword evidence="7" id="KW-0830">Ubiquinone</keyword>
<evidence type="ECO:0000256" key="2">
    <source>
        <dbReference type="ARBA" id="ARBA00022714"/>
    </source>
</evidence>
<dbReference type="PANTHER" id="PTHR10371">
    <property type="entry name" value="NADH DEHYDROGENASE UBIQUINONE FLAVOPROTEIN 2, MITOCHONDRIAL"/>
    <property type="match status" value="1"/>
</dbReference>
<dbReference type="InterPro" id="IPR042128">
    <property type="entry name" value="NuoE_dom"/>
</dbReference>
<keyword evidence="7" id="KW-0560">Oxidoreductase</keyword>
<dbReference type="NCBIfam" id="TIGR01958">
    <property type="entry name" value="nuoE_fam"/>
    <property type="match status" value="1"/>
</dbReference>
<keyword evidence="3" id="KW-0479">Metal-binding</keyword>
<organism evidence="7">
    <name type="scientific">hydrothermal vent metagenome</name>
    <dbReference type="NCBI Taxonomy" id="652676"/>
    <lineage>
        <taxon>unclassified sequences</taxon>
        <taxon>metagenomes</taxon>
        <taxon>ecological metagenomes</taxon>
    </lineage>
</organism>
<dbReference type="GO" id="GO:0046872">
    <property type="term" value="F:metal ion binding"/>
    <property type="evidence" value="ECO:0007669"/>
    <property type="project" value="UniProtKB-KW"/>
</dbReference>
<comment type="cofactor">
    <cofactor evidence="6">
        <name>[2Fe-2S] cluster</name>
        <dbReference type="ChEBI" id="CHEBI:190135"/>
    </cofactor>
</comment>
<name>A0A1W1C0D7_9ZZZZ</name>
<evidence type="ECO:0000256" key="6">
    <source>
        <dbReference type="ARBA" id="ARBA00034078"/>
    </source>
</evidence>
<reference evidence="7" key="1">
    <citation type="submission" date="2016-10" db="EMBL/GenBank/DDBJ databases">
        <authorList>
            <person name="de Groot N.N."/>
        </authorList>
    </citation>
    <scope>NUCLEOTIDE SEQUENCE</scope>
</reference>
<evidence type="ECO:0000256" key="5">
    <source>
        <dbReference type="ARBA" id="ARBA00023014"/>
    </source>
</evidence>
<evidence type="ECO:0000256" key="4">
    <source>
        <dbReference type="ARBA" id="ARBA00023004"/>
    </source>
</evidence>
<gene>
    <name evidence="7" type="ORF">MNB_SV-9-715</name>
</gene>
<dbReference type="InterPro" id="IPR041921">
    <property type="entry name" value="NuoE_N"/>
</dbReference>
<dbReference type="PANTHER" id="PTHR10371:SF3">
    <property type="entry name" value="NADH DEHYDROGENASE [UBIQUINONE] FLAVOPROTEIN 2, MITOCHONDRIAL"/>
    <property type="match status" value="1"/>
</dbReference>
<keyword evidence="4" id="KW-0408">Iron</keyword>
<protein>
    <submittedName>
        <fullName evidence="7">NADH-ubiquinone oxidoreductase chain E</fullName>
        <ecNumber evidence="7">1.6.5.3</ecNumber>
    </submittedName>
</protein>
<proteinExistence type="inferred from homology"/>
<dbReference type="Pfam" id="PF01257">
    <property type="entry name" value="2Fe-2S_thioredx"/>
    <property type="match status" value="1"/>
</dbReference>
<dbReference type="PIRSF" id="PIRSF000216">
    <property type="entry name" value="NADH_DH_24kDa"/>
    <property type="match status" value="1"/>
</dbReference>
<evidence type="ECO:0000256" key="1">
    <source>
        <dbReference type="ARBA" id="ARBA00010643"/>
    </source>
</evidence>
<dbReference type="Gene3D" id="1.10.10.1590">
    <property type="entry name" value="NADH-quinone oxidoreductase subunit E"/>
    <property type="match status" value="1"/>
</dbReference>
<dbReference type="InterPro" id="IPR036249">
    <property type="entry name" value="Thioredoxin-like_sf"/>
</dbReference>
<dbReference type="SUPFAM" id="SSF52833">
    <property type="entry name" value="Thioredoxin-like"/>
    <property type="match status" value="1"/>
</dbReference>
<sequence>MSFVFNSDNLKKIENLHKRYPTPKALTLPLLWLAKEQEGYISLDAIEEIATHTTRPPMEIYKTATFYSMFNFESNGEYHIQICKTLSCALCGQKEILNYLKDILKINVNEKSEDGKFSLVEVECLGSCGTAPMMQINNHNYENLTVEKIDEILKELL</sequence>